<evidence type="ECO:0000313" key="1">
    <source>
        <dbReference type="EMBL" id="MFB9072905.1"/>
    </source>
</evidence>
<comment type="caution">
    <text evidence="1">The sequence shown here is derived from an EMBL/GenBank/DDBJ whole genome shotgun (WGS) entry which is preliminary data.</text>
</comment>
<proteinExistence type="predicted"/>
<keyword evidence="2" id="KW-1185">Reference proteome</keyword>
<name>A0ABV5G1U7_9MICC</name>
<accession>A0ABV5G1U7</accession>
<protein>
    <submittedName>
        <fullName evidence="1">Uncharacterized protein</fullName>
    </submittedName>
</protein>
<dbReference type="Proteomes" id="UP001589575">
    <property type="component" value="Unassembled WGS sequence"/>
</dbReference>
<organism evidence="1 2">
    <name type="scientific">Citricoccus parietis</name>
    <dbReference type="NCBI Taxonomy" id="592307"/>
    <lineage>
        <taxon>Bacteria</taxon>
        <taxon>Bacillati</taxon>
        <taxon>Actinomycetota</taxon>
        <taxon>Actinomycetes</taxon>
        <taxon>Micrococcales</taxon>
        <taxon>Micrococcaceae</taxon>
        <taxon>Citricoccus</taxon>
    </lineage>
</organism>
<sequence length="44" mass="4838">MVWREPVIGFRSSCRSSVPAFLELSMPLVKQTARTRSSPFPAGG</sequence>
<reference evidence="1 2" key="1">
    <citation type="submission" date="2024-09" db="EMBL/GenBank/DDBJ databases">
        <authorList>
            <person name="Sun Q."/>
            <person name="Mori K."/>
        </authorList>
    </citation>
    <scope>NUCLEOTIDE SEQUENCE [LARGE SCALE GENOMIC DNA]</scope>
    <source>
        <strain evidence="1 2">CCM 7609</strain>
    </source>
</reference>
<evidence type="ECO:0000313" key="2">
    <source>
        <dbReference type="Proteomes" id="UP001589575"/>
    </source>
</evidence>
<gene>
    <name evidence="1" type="ORF">ACFFX0_17535</name>
</gene>
<dbReference type="EMBL" id="JBHMFI010000001">
    <property type="protein sequence ID" value="MFB9072905.1"/>
    <property type="molecule type" value="Genomic_DNA"/>
</dbReference>